<reference evidence="1" key="1">
    <citation type="submission" date="2020-10" db="EMBL/GenBank/DDBJ databases">
        <authorList>
            <person name="Gilroy R."/>
        </authorList>
    </citation>
    <scope>NUCLEOTIDE SEQUENCE</scope>
    <source>
        <strain evidence="1">20514</strain>
    </source>
</reference>
<reference evidence="1" key="2">
    <citation type="journal article" date="2021" name="PeerJ">
        <title>Extensive microbial diversity within the chicken gut microbiome revealed by metagenomics and culture.</title>
        <authorList>
            <person name="Gilroy R."/>
            <person name="Ravi A."/>
            <person name="Getino M."/>
            <person name="Pursley I."/>
            <person name="Horton D.L."/>
            <person name="Alikhan N.F."/>
            <person name="Baker D."/>
            <person name="Gharbi K."/>
            <person name="Hall N."/>
            <person name="Watson M."/>
            <person name="Adriaenssens E.M."/>
            <person name="Foster-Nyarko E."/>
            <person name="Jarju S."/>
            <person name="Secka A."/>
            <person name="Antonio M."/>
            <person name="Oren A."/>
            <person name="Chaudhuri R.R."/>
            <person name="La Ragione R."/>
            <person name="Hildebrand F."/>
            <person name="Pallen M.J."/>
        </authorList>
    </citation>
    <scope>NUCLEOTIDE SEQUENCE</scope>
    <source>
        <strain evidence="1">20514</strain>
    </source>
</reference>
<dbReference type="EMBL" id="JADIMQ010000049">
    <property type="protein sequence ID" value="MBO8448281.1"/>
    <property type="molecule type" value="Genomic_DNA"/>
</dbReference>
<gene>
    <name evidence="1" type="ORF">IAC29_03290</name>
</gene>
<dbReference type="AlphaFoldDB" id="A0A9D9EHN9"/>
<name>A0A9D9EHN9_9BACT</name>
<organism evidence="1 2">
    <name type="scientific">Candidatus Cryptobacteroides merdigallinarum</name>
    <dbReference type="NCBI Taxonomy" id="2840770"/>
    <lineage>
        <taxon>Bacteria</taxon>
        <taxon>Pseudomonadati</taxon>
        <taxon>Bacteroidota</taxon>
        <taxon>Bacteroidia</taxon>
        <taxon>Bacteroidales</taxon>
        <taxon>Candidatus Cryptobacteroides</taxon>
    </lineage>
</organism>
<dbReference type="Proteomes" id="UP000810252">
    <property type="component" value="Unassembled WGS sequence"/>
</dbReference>
<accession>A0A9D9EHN9</accession>
<evidence type="ECO:0000313" key="1">
    <source>
        <dbReference type="EMBL" id="MBO8448281.1"/>
    </source>
</evidence>
<proteinExistence type="predicted"/>
<evidence type="ECO:0000313" key="2">
    <source>
        <dbReference type="Proteomes" id="UP000810252"/>
    </source>
</evidence>
<comment type="caution">
    <text evidence="1">The sequence shown here is derived from an EMBL/GenBank/DDBJ whole genome shotgun (WGS) entry which is preliminary data.</text>
</comment>
<feature type="non-terminal residue" evidence="1">
    <location>
        <position position="1"/>
    </location>
</feature>
<sequence length="506" mass="54940">DGTGAGNVDLLWRPSATITEVDAYILVKANFNLTVAGADWVSVGDGTVVEETSDNYETETYYRIYVAPSDIVTAGDESTVTINFGDETDNVYSRTFNVTSPDITDIFYVDRVSDFAFEADGGYIQQEMTSGENATAEITSSASVIVKEFFVTSNGFIMDDDSQYTMEGAWINHTYNWNSGSPAKIQTNTLTVTVESYSGEEGRTGYIMAFPESVWEDVIAASNAQGLGGEDGAADILFDANKNVNPEYSDYLVANIEQAGQPKVVEPYDPEGTIWGSIDLGAYFNELDPDDDIYYMEGNGVTHDTPGFEITYTKIASDYEFGADTQFEVNVDYETCQVLNSAGTPITGDGIWAHFRDGSDNLHYIGVEPGSEEGIVYFLLKEGTECVAIIKFVYDSDAGGSSSLDLSVDAPGFTLTPSTDAETGAPAYLLTYSGTETNPVATIYGFPATVYNFGESDWLTVDPYTGMAIFEINMSLVSAEDNSCRVQFYGTDYSVACVIYVSVVTE</sequence>
<protein>
    <submittedName>
        <fullName evidence="1">Uncharacterized protein</fullName>
    </submittedName>
</protein>